<protein>
    <submittedName>
        <fullName evidence="1">Uncharacterized protein</fullName>
    </submittedName>
</protein>
<dbReference type="EMBL" id="JANPWB010000002">
    <property type="protein sequence ID" value="KAJ1207749.1"/>
    <property type="molecule type" value="Genomic_DNA"/>
</dbReference>
<dbReference type="AlphaFoldDB" id="A0AAV7W3X3"/>
<evidence type="ECO:0000313" key="1">
    <source>
        <dbReference type="EMBL" id="KAJ1207749.1"/>
    </source>
</evidence>
<proteinExistence type="predicted"/>
<comment type="caution">
    <text evidence="1">The sequence shown here is derived from an EMBL/GenBank/DDBJ whole genome shotgun (WGS) entry which is preliminary data.</text>
</comment>
<evidence type="ECO:0000313" key="2">
    <source>
        <dbReference type="Proteomes" id="UP001066276"/>
    </source>
</evidence>
<gene>
    <name evidence="1" type="ORF">NDU88_003139</name>
</gene>
<accession>A0AAV7W3X3</accession>
<dbReference type="Proteomes" id="UP001066276">
    <property type="component" value="Chromosome 1_2"/>
</dbReference>
<reference evidence="1" key="1">
    <citation type="journal article" date="2022" name="bioRxiv">
        <title>Sequencing and chromosome-scale assembly of the giantPleurodeles waltlgenome.</title>
        <authorList>
            <person name="Brown T."/>
            <person name="Elewa A."/>
            <person name="Iarovenko S."/>
            <person name="Subramanian E."/>
            <person name="Araus A.J."/>
            <person name="Petzold A."/>
            <person name="Susuki M."/>
            <person name="Suzuki K.-i.T."/>
            <person name="Hayashi T."/>
            <person name="Toyoda A."/>
            <person name="Oliveira C."/>
            <person name="Osipova E."/>
            <person name="Leigh N.D."/>
            <person name="Simon A."/>
            <person name="Yun M.H."/>
        </authorList>
    </citation>
    <scope>NUCLEOTIDE SEQUENCE</scope>
    <source>
        <strain evidence="1">20211129_DDA</strain>
        <tissue evidence="1">Liver</tissue>
    </source>
</reference>
<keyword evidence="2" id="KW-1185">Reference proteome</keyword>
<sequence length="71" mass="8028">MVVKLILLEDAGNSRHTMGRTEDDTVREALENAHMQATHRDLQLVRCTRADRALDKSDEQNLMAAHSVKVD</sequence>
<name>A0AAV7W3X3_PLEWA</name>
<organism evidence="1 2">
    <name type="scientific">Pleurodeles waltl</name>
    <name type="common">Iberian ribbed newt</name>
    <dbReference type="NCBI Taxonomy" id="8319"/>
    <lineage>
        <taxon>Eukaryota</taxon>
        <taxon>Metazoa</taxon>
        <taxon>Chordata</taxon>
        <taxon>Craniata</taxon>
        <taxon>Vertebrata</taxon>
        <taxon>Euteleostomi</taxon>
        <taxon>Amphibia</taxon>
        <taxon>Batrachia</taxon>
        <taxon>Caudata</taxon>
        <taxon>Salamandroidea</taxon>
        <taxon>Salamandridae</taxon>
        <taxon>Pleurodelinae</taxon>
        <taxon>Pleurodeles</taxon>
    </lineage>
</organism>